<gene>
    <name evidence="1" type="ORF">IHE29_08640</name>
</gene>
<evidence type="ECO:0000313" key="2">
    <source>
        <dbReference type="Proteomes" id="UP001493153"/>
    </source>
</evidence>
<keyword evidence="2" id="KW-1185">Reference proteome</keyword>
<organism evidence="1 2">
    <name type="scientific">Mycetohabitans rhizoxinica</name>
    <dbReference type="NCBI Taxonomy" id="412963"/>
    <lineage>
        <taxon>Bacteria</taxon>
        <taxon>Pseudomonadati</taxon>
        <taxon>Pseudomonadota</taxon>
        <taxon>Betaproteobacteria</taxon>
        <taxon>Burkholderiales</taxon>
        <taxon>Burkholderiaceae</taxon>
        <taxon>Mycetohabitans</taxon>
    </lineage>
</organism>
<name>A0ABZ2PZJ7_9BURK</name>
<protein>
    <submittedName>
        <fullName evidence="1">Uncharacterized protein</fullName>
    </submittedName>
</protein>
<reference evidence="1 2" key="1">
    <citation type="submission" date="2020-09" db="EMBL/GenBank/DDBJ databases">
        <title>Genome sequences of Mycetohabitans spp.</title>
        <authorList>
            <person name="Carter M.E."/>
            <person name="Carpenter S.C.D."/>
            <person name="Bogdanove A.J."/>
        </authorList>
    </citation>
    <scope>NUCLEOTIDE SEQUENCE [LARGE SCALE GENOMIC DNA]</scope>
    <source>
        <strain evidence="1 2">B12</strain>
    </source>
</reference>
<proteinExistence type="predicted"/>
<dbReference type="RefSeq" id="WP_338862022.1">
    <property type="nucleotide sequence ID" value="NZ_CP062174.1"/>
</dbReference>
<dbReference type="Proteomes" id="UP001493153">
    <property type="component" value="Chromosome"/>
</dbReference>
<accession>A0ABZ2PZJ7</accession>
<dbReference type="EMBL" id="CP062176">
    <property type="protein sequence ID" value="WXK39330.1"/>
    <property type="molecule type" value="Genomic_DNA"/>
</dbReference>
<evidence type="ECO:0000313" key="1">
    <source>
        <dbReference type="EMBL" id="WXK39330.1"/>
    </source>
</evidence>
<sequence>MHNQTIQMYRGYAVQPSAHRLPDGCFSSNVTLERENSPLSSSPLTAAASAATLYSFYSLDYFSSEKEAVRYSNRWAQHWIDMRG</sequence>